<evidence type="ECO:0000259" key="12">
    <source>
        <dbReference type="PROSITE" id="PS51462"/>
    </source>
</evidence>
<evidence type="ECO:0000256" key="3">
    <source>
        <dbReference type="ARBA" id="ARBA00012057"/>
    </source>
</evidence>
<evidence type="ECO:0000256" key="9">
    <source>
        <dbReference type="ARBA" id="ARBA00023235"/>
    </source>
</evidence>
<evidence type="ECO:0000256" key="8">
    <source>
        <dbReference type="ARBA" id="ARBA00023229"/>
    </source>
</evidence>
<evidence type="ECO:0000256" key="6">
    <source>
        <dbReference type="ARBA" id="ARBA00022842"/>
    </source>
</evidence>
<comment type="subcellular location">
    <subcellularLocation>
        <location evidence="10">Cytoplasm</location>
    </subcellularLocation>
</comment>
<dbReference type="AlphaFoldDB" id="A0A5C1Y7V5"/>
<dbReference type="InterPro" id="IPR011876">
    <property type="entry name" value="IsopentenylPP_isomerase_typ1"/>
</dbReference>
<evidence type="ECO:0000256" key="11">
    <source>
        <dbReference type="PIRSR" id="PIRSR018427-1"/>
    </source>
</evidence>
<dbReference type="PANTHER" id="PTHR10885:SF0">
    <property type="entry name" value="ISOPENTENYL-DIPHOSPHATE DELTA-ISOMERASE"/>
    <property type="match status" value="1"/>
</dbReference>
<dbReference type="Pfam" id="PF00293">
    <property type="entry name" value="NUDIX"/>
    <property type="match status" value="1"/>
</dbReference>
<dbReference type="NCBIfam" id="TIGR02150">
    <property type="entry name" value="IPP_isom_1"/>
    <property type="match status" value="1"/>
</dbReference>
<evidence type="ECO:0000256" key="5">
    <source>
        <dbReference type="ARBA" id="ARBA00022723"/>
    </source>
</evidence>
<feature type="binding site" evidence="10">
    <location>
        <position position="94"/>
    </location>
    <ligand>
        <name>Mg(2+)</name>
        <dbReference type="ChEBI" id="CHEBI:18420"/>
    </ligand>
</feature>
<comment type="catalytic activity">
    <reaction evidence="10">
        <text>isopentenyl diphosphate = dimethylallyl diphosphate</text>
        <dbReference type="Rhea" id="RHEA:23284"/>
        <dbReference type="ChEBI" id="CHEBI:57623"/>
        <dbReference type="ChEBI" id="CHEBI:128769"/>
        <dbReference type="EC" id="5.3.3.2"/>
    </reaction>
</comment>
<evidence type="ECO:0000313" key="14">
    <source>
        <dbReference type="Proteomes" id="UP000322159"/>
    </source>
</evidence>
<dbReference type="GO" id="GO:0005737">
    <property type="term" value="C:cytoplasm"/>
    <property type="evidence" value="ECO:0007669"/>
    <property type="project" value="UniProtKB-SubCell"/>
</dbReference>
<reference evidence="13 14" key="1">
    <citation type="submission" date="2019-09" db="EMBL/GenBank/DDBJ databases">
        <title>Genome sequencing of strain KACC 19322.</title>
        <authorList>
            <person name="Heo J."/>
            <person name="Kim S.-J."/>
            <person name="Kim J.-S."/>
            <person name="Hong S.-B."/>
            <person name="Kwon S.-W."/>
        </authorList>
    </citation>
    <scope>NUCLEOTIDE SEQUENCE [LARGE SCALE GENOMIC DNA]</scope>
    <source>
        <strain evidence="13 14">KACC 19322</strain>
    </source>
</reference>
<keyword evidence="6 10" id="KW-0460">Magnesium</keyword>
<dbReference type="PANTHER" id="PTHR10885">
    <property type="entry name" value="ISOPENTENYL-DIPHOSPHATE DELTA-ISOMERASE"/>
    <property type="match status" value="1"/>
</dbReference>
<dbReference type="RefSeq" id="WP_149324433.1">
    <property type="nucleotide sequence ID" value="NZ_CP043504.1"/>
</dbReference>
<keyword evidence="4 10" id="KW-0963">Cytoplasm</keyword>
<dbReference type="UniPathway" id="UPA00059">
    <property type="reaction ID" value="UER00104"/>
</dbReference>
<feature type="binding site" evidence="10">
    <location>
        <position position="123"/>
    </location>
    <ligand>
        <name>Mn(2+)</name>
        <dbReference type="ChEBI" id="CHEBI:29035"/>
    </ligand>
</feature>
<comment type="function">
    <text evidence="10">Catalyzes the 1,3-allylic rearrangement of the homoallylic substrate isopentenyl (IPP) to its highly electrophilic allylic isomer, dimethylallyl diphosphate (DMAPP).</text>
</comment>
<comment type="pathway">
    <text evidence="1 10">Isoprenoid biosynthesis; dimethylallyl diphosphate biosynthesis; dimethylallyl diphosphate from isopentenyl diphosphate: step 1/1.</text>
</comment>
<feature type="binding site" evidence="10">
    <location>
        <position position="76"/>
    </location>
    <ligand>
        <name>Mn(2+)</name>
        <dbReference type="ChEBI" id="CHEBI:29035"/>
    </ligand>
</feature>
<sequence>MAPADTTEATELVLLLDDEGKPIGTAPKATVHTTDTPLHFAFSCHVFSPQGRLLVTRRALTKDTFAGVWTNAFCGHPAPGETALDALARRAEAELGIPVRDVELVLPHFRYRAADAAGIVENEICPVFRAVVDRDPAPSRDEVAEWVWAEPMSLRMAVAAAPFAFSPWFALQLAAWPAGR</sequence>
<evidence type="ECO:0000256" key="10">
    <source>
        <dbReference type="HAMAP-Rule" id="MF_00202"/>
    </source>
</evidence>
<feature type="binding site" evidence="10">
    <location>
        <position position="39"/>
    </location>
    <ligand>
        <name>Mn(2+)</name>
        <dbReference type="ChEBI" id="CHEBI:29035"/>
    </ligand>
</feature>
<dbReference type="CDD" id="cd02885">
    <property type="entry name" value="NUDIX_IPP_Isomerase"/>
    <property type="match status" value="1"/>
</dbReference>
<dbReference type="GO" id="GO:0004452">
    <property type="term" value="F:isopentenyl-diphosphate delta-isomerase activity"/>
    <property type="evidence" value="ECO:0007669"/>
    <property type="project" value="UniProtKB-UniRule"/>
</dbReference>
<feature type="binding site" evidence="10">
    <location>
        <position position="32"/>
    </location>
    <ligand>
        <name>Mn(2+)</name>
        <dbReference type="ChEBI" id="CHEBI:29035"/>
    </ligand>
</feature>
<feature type="binding site" evidence="10">
    <location>
        <position position="121"/>
    </location>
    <ligand>
        <name>Mn(2+)</name>
        <dbReference type="ChEBI" id="CHEBI:29035"/>
    </ligand>
</feature>
<dbReference type="Gene3D" id="3.90.79.10">
    <property type="entry name" value="Nucleoside Triphosphate Pyrophosphohydrolase"/>
    <property type="match status" value="1"/>
</dbReference>
<dbReference type="Proteomes" id="UP000322159">
    <property type="component" value="Chromosome"/>
</dbReference>
<organism evidence="13 14">
    <name type="scientific">Protaetiibacter larvae</name>
    <dbReference type="NCBI Taxonomy" id="2592654"/>
    <lineage>
        <taxon>Bacteria</taxon>
        <taxon>Bacillati</taxon>
        <taxon>Actinomycetota</taxon>
        <taxon>Actinomycetes</taxon>
        <taxon>Micrococcales</taxon>
        <taxon>Microbacteriaceae</taxon>
        <taxon>Protaetiibacter</taxon>
    </lineage>
</organism>
<keyword evidence="7 10" id="KW-0464">Manganese</keyword>
<accession>A0A5C1Y7V5</accession>
<dbReference type="PROSITE" id="PS51462">
    <property type="entry name" value="NUDIX"/>
    <property type="match status" value="1"/>
</dbReference>
<comment type="similarity">
    <text evidence="2 10">Belongs to the IPP isomerase type 1 family.</text>
</comment>
<comment type="cofactor">
    <cofactor evidence="10">
        <name>Mg(2+)</name>
        <dbReference type="ChEBI" id="CHEBI:18420"/>
    </cofactor>
    <text evidence="10">Binds 1 Mg(2+) ion per subunit. The magnesium ion binds only when substrate is bound.</text>
</comment>
<comment type="cofactor">
    <cofactor evidence="10">
        <name>Mn(2+)</name>
        <dbReference type="ChEBI" id="CHEBI:29035"/>
    </cofactor>
    <text evidence="10">Binds 1 Mn(2+) ion per subunit.</text>
</comment>
<feature type="active site" evidence="10 11">
    <location>
        <position position="74"/>
    </location>
</feature>
<dbReference type="InterPro" id="IPR000086">
    <property type="entry name" value="NUDIX_hydrolase_dom"/>
</dbReference>
<dbReference type="SUPFAM" id="SSF55811">
    <property type="entry name" value="Nudix"/>
    <property type="match status" value="1"/>
</dbReference>
<keyword evidence="14" id="KW-1185">Reference proteome</keyword>
<name>A0A5C1Y7V5_9MICO</name>
<dbReference type="GO" id="GO:0050992">
    <property type="term" value="P:dimethylallyl diphosphate biosynthetic process"/>
    <property type="evidence" value="ECO:0007669"/>
    <property type="project" value="UniProtKB-UniRule"/>
</dbReference>
<dbReference type="KEGG" id="lyk:FLP23_02605"/>
<evidence type="ECO:0000256" key="7">
    <source>
        <dbReference type="ARBA" id="ARBA00023211"/>
    </source>
</evidence>
<dbReference type="HAMAP" id="MF_00202">
    <property type="entry name" value="Idi"/>
    <property type="match status" value="1"/>
</dbReference>
<proteinExistence type="inferred from homology"/>
<dbReference type="InterPro" id="IPR015797">
    <property type="entry name" value="NUDIX_hydrolase-like_dom_sf"/>
</dbReference>
<dbReference type="GO" id="GO:0008299">
    <property type="term" value="P:isoprenoid biosynthetic process"/>
    <property type="evidence" value="ECO:0007669"/>
    <property type="project" value="UniProtKB-UniRule"/>
</dbReference>
<feature type="active site" evidence="10 11">
    <location>
        <position position="123"/>
    </location>
</feature>
<dbReference type="GO" id="GO:0046872">
    <property type="term" value="F:metal ion binding"/>
    <property type="evidence" value="ECO:0007669"/>
    <property type="project" value="UniProtKB-KW"/>
</dbReference>
<keyword evidence="8 10" id="KW-0414">Isoprene biosynthesis</keyword>
<dbReference type="NCBIfam" id="NF002995">
    <property type="entry name" value="PRK03759.1"/>
    <property type="match status" value="1"/>
</dbReference>
<evidence type="ECO:0000313" key="13">
    <source>
        <dbReference type="EMBL" id="QEO09002.1"/>
    </source>
</evidence>
<dbReference type="EMBL" id="CP043504">
    <property type="protein sequence ID" value="QEO09002.1"/>
    <property type="molecule type" value="Genomic_DNA"/>
</dbReference>
<keyword evidence="5 10" id="KW-0479">Metal-binding</keyword>
<keyword evidence="9 10" id="KW-0413">Isomerase</keyword>
<dbReference type="OrthoDB" id="9809458at2"/>
<protein>
    <recommendedName>
        <fullName evidence="3 10">Isopentenyl-diphosphate Delta-isomerase</fullName>
        <shortName evidence="10">IPP isomerase</shortName>
        <ecNumber evidence="3 10">5.3.3.2</ecNumber>
    </recommendedName>
    <alternativeName>
        <fullName evidence="10">IPP:DMAPP isomerase</fullName>
    </alternativeName>
    <alternativeName>
        <fullName evidence="10">Isopentenyl pyrophosphate isomerase</fullName>
    </alternativeName>
</protein>
<dbReference type="PIRSF" id="PIRSF018427">
    <property type="entry name" value="Isopntndiph_ism"/>
    <property type="match status" value="1"/>
</dbReference>
<gene>
    <name evidence="10" type="primary">idi</name>
    <name evidence="13" type="ORF">FLP23_02605</name>
</gene>
<evidence type="ECO:0000256" key="4">
    <source>
        <dbReference type="ARBA" id="ARBA00022490"/>
    </source>
</evidence>
<evidence type="ECO:0000256" key="2">
    <source>
        <dbReference type="ARBA" id="ARBA00007579"/>
    </source>
</evidence>
<dbReference type="InterPro" id="IPR056375">
    <property type="entry name" value="Idi_bact"/>
</dbReference>
<dbReference type="EC" id="5.3.3.2" evidence="3 10"/>
<evidence type="ECO:0000256" key="1">
    <source>
        <dbReference type="ARBA" id="ARBA00004826"/>
    </source>
</evidence>
<feature type="domain" description="Nudix hydrolase" evidence="12">
    <location>
        <begin position="37"/>
        <end position="171"/>
    </location>
</feature>